<proteinExistence type="inferred from homology"/>
<keyword evidence="9" id="KW-0100">Branched-chain amino acid biosynthesis</keyword>
<dbReference type="UniPathway" id="UPA00047">
    <property type="reaction ID" value="UER00055"/>
</dbReference>
<evidence type="ECO:0000256" key="3">
    <source>
        <dbReference type="ARBA" id="ARBA00005025"/>
    </source>
</evidence>
<evidence type="ECO:0000313" key="16">
    <source>
        <dbReference type="EMBL" id="PEG35706.1"/>
    </source>
</evidence>
<evidence type="ECO:0000256" key="1">
    <source>
        <dbReference type="ARBA" id="ARBA00001964"/>
    </source>
</evidence>
<dbReference type="GO" id="GO:0009099">
    <property type="term" value="P:L-valine biosynthetic process"/>
    <property type="evidence" value="ECO:0007669"/>
    <property type="project" value="UniProtKB-UniPathway"/>
</dbReference>
<comment type="caution">
    <text evidence="16">The sequence shown here is derived from an EMBL/GenBank/DDBJ whole genome shotgun (WGS) entry which is preliminary data.</text>
</comment>
<evidence type="ECO:0000256" key="12">
    <source>
        <dbReference type="SAM" id="MobiDB-lite"/>
    </source>
</evidence>
<dbReference type="Gene3D" id="3.40.50.970">
    <property type="match status" value="2"/>
</dbReference>
<dbReference type="SUPFAM" id="SSF52518">
    <property type="entry name" value="Thiamin diphosphate-binding fold (THDP-binding)"/>
    <property type="match status" value="2"/>
</dbReference>
<dbReference type="GO" id="GO:0000287">
    <property type="term" value="F:magnesium ion binding"/>
    <property type="evidence" value="ECO:0007669"/>
    <property type="project" value="InterPro"/>
</dbReference>
<keyword evidence="17" id="KW-1185">Reference proteome</keyword>
<dbReference type="InterPro" id="IPR029035">
    <property type="entry name" value="DHS-like_NAD/FAD-binding_dom"/>
</dbReference>
<comment type="similarity">
    <text evidence="4 11">Belongs to the TPP enzyme family.</text>
</comment>
<evidence type="ECO:0000256" key="2">
    <source>
        <dbReference type="ARBA" id="ARBA00004974"/>
    </source>
</evidence>
<evidence type="ECO:0000259" key="14">
    <source>
        <dbReference type="Pfam" id="PF02775"/>
    </source>
</evidence>
<dbReference type="UniPathway" id="UPA00049">
    <property type="reaction ID" value="UER00059"/>
</dbReference>
<dbReference type="EMBL" id="PDCP01000041">
    <property type="protein sequence ID" value="PEG35706.1"/>
    <property type="molecule type" value="Genomic_DNA"/>
</dbReference>
<dbReference type="Pfam" id="PF00205">
    <property type="entry name" value="TPP_enzyme_M"/>
    <property type="match status" value="1"/>
</dbReference>
<dbReference type="Pfam" id="PF02776">
    <property type="entry name" value="TPP_enzyme_N"/>
    <property type="match status" value="1"/>
</dbReference>
<evidence type="ECO:0000256" key="8">
    <source>
        <dbReference type="ARBA" id="ARBA00023052"/>
    </source>
</evidence>
<dbReference type="AlphaFoldDB" id="A0A2A7MVJ1"/>
<dbReference type="InterPro" id="IPR029061">
    <property type="entry name" value="THDP-binding"/>
</dbReference>
<dbReference type="InterPro" id="IPR012001">
    <property type="entry name" value="Thiamin_PyroP_enz_TPP-bd_dom"/>
</dbReference>
<evidence type="ECO:0000256" key="10">
    <source>
        <dbReference type="ARBA" id="ARBA00048670"/>
    </source>
</evidence>
<dbReference type="PROSITE" id="PS00187">
    <property type="entry name" value="TPP_ENZYMES"/>
    <property type="match status" value="1"/>
</dbReference>
<evidence type="ECO:0000256" key="5">
    <source>
        <dbReference type="ARBA" id="ARBA00013145"/>
    </source>
</evidence>
<evidence type="ECO:0000313" key="17">
    <source>
        <dbReference type="Proteomes" id="UP000220914"/>
    </source>
</evidence>
<protein>
    <recommendedName>
        <fullName evidence="5">acetolactate synthase</fullName>
        <ecNumber evidence="5">2.2.1.6</ecNumber>
    </recommendedName>
</protein>
<comment type="catalytic activity">
    <reaction evidence="10">
        <text>2 pyruvate + H(+) = (2S)-2-acetolactate + CO2</text>
        <dbReference type="Rhea" id="RHEA:25249"/>
        <dbReference type="ChEBI" id="CHEBI:15361"/>
        <dbReference type="ChEBI" id="CHEBI:15378"/>
        <dbReference type="ChEBI" id="CHEBI:16526"/>
        <dbReference type="ChEBI" id="CHEBI:58476"/>
        <dbReference type="EC" id="2.2.1.6"/>
    </reaction>
</comment>
<name>A0A2A7MVJ1_MYCAG</name>
<keyword evidence="7" id="KW-0274">FAD</keyword>
<dbReference type="GO" id="GO:0003984">
    <property type="term" value="F:acetolactate synthase activity"/>
    <property type="evidence" value="ECO:0007669"/>
    <property type="project" value="UniProtKB-EC"/>
</dbReference>
<evidence type="ECO:0000256" key="11">
    <source>
        <dbReference type="RuleBase" id="RU362132"/>
    </source>
</evidence>
<comment type="cofactor">
    <cofactor evidence="1">
        <name>thiamine diphosphate</name>
        <dbReference type="ChEBI" id="CHEBI:58937"/>
    </cofactor>
</comment>
<dbReference type="GO" id="GO:0005948">
    <property type="term" value="C:acetolactate synthase complex"/>
    <property type="evidence" value="ECO:0007669"/>
    <property type="project" value="TreeGrafter"/>
</dbReference>
<evidence type="ECO:0000256" key="9">
    <source>
        <dbReference type="ARBA" id="ARBA00023304"/>
    </source>
</evidence>
<dbReference type="InterPro" id="IPR011766">
    <property type="entry name" value="TPP_enzyme_TPP-bd"/>
</dbReference>
<dbReference type="PANTHER" id="PTHR18968:SF13">
    <property type="entry name" value="ACETOLACTATE SYNTHASE CATALYTIC SUBUNIT, MITOCHONDRIAL"/>
    <property type="match status" value="1"/>
</dbReference>
<feature type="region of interest" description="Disordered" evidence="12">
    <location>
        <begin position="167"/>
        <end position="190"/>
    </location>
</feature>
<dbReference type="GO" id="GO:0050660">
    <property type="term" value="F:flavin adenine dinucleotide binding"/>
    <property type="evidence" value="ECO:0007669"/>
    <property type="project" value="TreeGrafter"/>
</dbReference>
<reference evidence="16 17" key="1">
    <citation type="submission" date="2017-10" db="EMBL/GenBank/DDBJ databases">
        <title>The new phylogeny of genus Mycobacterium.</title>
        <authorList>
            <person name="Tortoli E."/>
            <person name="Trovato A."/>
            <person name="Cirillo D.M."/>
        </authorList>
    </citation>
    <scope>NUCLEOTIDE SEQUENCE [LARGE SCALE GENOMIC DNA]</scope>
    <source>
        <strain evidence="16 17">CCUG37673</strain>
    </source>
</reference>
<dbReference type="Proteomes" id="UP000220914">
    <property type="component" value="Unassembled WGS sequence"/>
</dbReference>
<keyword evidence="9" id="KW-0028">Amino-acid biosynthesis</keyword>
<evidence type="ECO:0000256" key="7">
    <source>
        <dbReference type="ARBA" id="ARBA00022827"/>
    </source>
</evidence>
<keyword evidence="8 11" id="KW-0786">Thiamine pyrophosphate</keyword>
<dbReference type="Pfam" id="PF02775">
    <property type="entry name" value="TPP_enzyme_C"/>
    <property type="match status" value="1"/>
</dbReference>
<dbReference type="Gene3D" id="3.40.50.1220">
    <property type="entry name" value="TPP-binding domain"/>
    <property type="match status" value="1"/>
</dbReference>
<dbReference type="InterPro" id="IPR012000">
    <property type="entry name" value="Thiamin_PyroP_enz_cen_dom"/>
</dbReference>
<comment type="pathway">
    <text evidence="3">Amino-acid biosynthesis; L-valine biosynthesis; L-valine from pyruvate: step 1/4.</text>
</comment>
<keyword evidence="6" id="KW-0285">Flavoprotein</keyword>
<dbReference type="InterPro" id="IPR000399">
    <property type="entry name" value="TPP-bd_CS"/>
</dbReference>
<dbReference type="SUPFAM" id="SSF52467">
    <property type="entry name" value="DHS-like NAD/FAD-binding domain"/>
    <property type="match status" value="1"/>
</dbReference>
<dbReference type="PANTHER" id="PTHR18968">
    <property type="entry name" value="THIAMINE PYROPHOSPHATE ENZYMES"/>
    <property type="match status" value="1"/>
</dbReference>
<evidence type="ECO:0000256" key="4">
    <source>
        <dbReference type="ARBA" id="ARBA00007812"/>
    </source>
</evidence>
<evidence type="ECO:0000256" key="6">
    <source>
        <dbReference type="ARBA" id="ARBA00022630"/>
    </source>
</evidence>
<organism evidence="16 17">
    <name type="scientific">Mycolicibacterium agri</name>
    <name type="common">Mycobacterium agri</name>
    <dbReference type="NCBI Taxonomy" id="36811"/>
    <lineage>
        <taxon>Bacteria</taxon>
        <taxon>Bacillati</taxon>
        <taxon>Actinomycetota</taxon>
        <taxon>Actinomycetes</taxon>
        <taxon>Mycobacteriales</taxon>
        <taxon>Mycobacteriaceae</taxon>
        <taxon>Mycolicibacterium</taxon>
    </lineage>
</organism>
<dbReference type="CDD" id="cd07035">
    <property type="entry name" value="TPP_PYR_POX_like"/>
    <property type="match status" value="1"/>
</dbReference>
<evidence type="ECO:0000259" key="13">
    <source>
        <dbReference type="Pfam" id="PF00205"/>
    </source>
</evidence>
<feature type="domain" description="Thiamine pyrophosphate enzyme central" evidence="13">
    <location>
        <begin position="202"/>
        <end position="337"/>
    </location>
</feature>
<sequence length="567" mass="60794">MNKTGGRVSELTGAQFLAQSLDAYGVTAVFLVPTMLSRTLVEMERTGIRRIVTHGEKSAAYMADGYARATSRPGICMAQNVGAANLAAGLRDPFLGCSPVIAMTGGPYRWSRGRNYYQEIEDFPLFKPVTRSSRQVMHTDRLPDLLDQAFRDATVGKPGPTHLELAGHTGDDIENGTLDADPPKPSVRRFPAVRIPPDRDAVKAAADALRSARRPVIVSGGGVRASGASVEIVALAEWFAAPIATSLNGKDTVPGDHPLLVGIPGLYPRASANEALLEADLVFYVGSQTGSQLTLNWQVPAPGTRVMHLDIDPREIGRHFDTEVGIVADAKLGLTALLAEIAGEAPLERPEWTSRTAELVARWRSSVAHRIDEQNPLRPEWLADRLGGLLPEDALVVADTGHAGMWTAAHLDLTQGQGFIRAAGSLGWGLPAAIGAQIGRPDRRVVLFTGDGGLLYHLSELETAARWNVPIIAVVNNNHSLNQEINPYTVAYGGKLHGRHHELWHFVDVDYARVAESLGVVGIRVEKASQLEPAMARAAETDGPVLIDVVTDIDAVAPKGSAQPAQP</sequence>
<accession>A0A2A7MVJ1</accession>
<feature type="domain" description="Thiamine pyrophosphate enzyme TPP-binding" evidence="14">
    <location>
        <begin position="399"/>
        <end position="549"/>
    </location>
</feature>
<dbReference type="GO" id="GO:0030976">
    <property type="term" value="F:thiamine pyrophosphate binding"/>
    <property type="evidence" value="ECO:0007669"/>
    <property type="project" value="InterPro"/>
</dbReference>
<dbReference type="EC" id="2.2.1.6" evidence="5"/>
<comment type="pathway">
    <text evidence="2">Amino-acid biosynthesis; L-isoleucine biosynthesis; L-isoleucine from 2-oxobutanoate: step 1/4.</text>
</comment>
<evidence type="ECO:0000259" key="15">
    <source>
        <dbReference type="Pfam" id="PF02776"/>
    </source>
</evidence>
<dbReference type="GO" id="GO:0009097">
    <property type="term" value="P:isoleucine biosynthetic process"/>
    <property type="evidence" value="ECO:0007669"/>
    <property type="project" value="UniProtKB-UniPathway"/>
</dbReference>
<gene>
    <name evidence="16" type="ORF">CQY20_20950</name>
</gene>
<feature type="domain" description="Thiamine pyrophosphate enzyme N-terminal TPP-binding" evidence="15">
    <location>
        <begin position="12"/>
        <end position="121"/>
    </location>
</feature>
<dbReference type="InterPro" id="IPR045229">
    <property type="entry name" value="TPP_enz"/>
</dbReference>